<accession>A0A931IA38</accession>
<feature type="region of interest" description="Disordered" evidence="1">
    <location>
        <begin position="363"/>
        <end position="393"/>
    </location>
</feature>
<evidence type="ECO:0000313" key="4">
    <source>
        <dbReference type="Proteomes" id="UP000655751"/>
    </source>
</evidence>
<dbReference type="Pfam" id="PF13810">
    <property type="entry name" value="DUF4185"/>
    <property type="match status" value="1"/>
</dbReference>
<sequence>MPKIKNLNPSVIGRIGGSDLAVPFRMPDGRIGYLWGDTFDGTVAAVGSGTDWRSPVLTIADDTPVGTPIVFVSSPGNGKQLWSYPHDNGEFTTILPTDAVSVGNRIYLWVMVTNGLGNEIRCEMWYSDDLGQHWYIALGTHQLPDGSPRWSTGYSGGRRTMVTWERGGDGYIYIIGTGGLARDKNASMWRVAETTTAIEDPYAWDAWQFRDGSWRWGKGDADEILPAGTRLGEICLRRIQNHWVFSGFDAGAYQAFVRVGYGPIEYIDWHTAPQTNPVRGAEQGSGTYDIQERLYGCYVHPSSRFENADGSTGTFAMIVSTWALSGNPYRAMQYRIPTPAALGPVSTPGAAVRKAVNPLATAKSRASAPATTAIRGGAHGAVRRVRPDGSRPD</sequence>
<evidence type="ECO:0000313" key="3">
    <source>
        <dbReference type="EMBL" id="MBH0776655.1"/>
    </source>
</evidence>
<comment type="caution">
    <text evidence="3">The sequence shown here is derived from an EMBL/GenBank/DDBJ whole genome shotgun (WGS) entry which is preliminary data.</text>
</comment>
<proteinExistence type="predicted"/>
<dbReference type="Proteomes" id="UP000655751">
    <property type="component" value="Unassembled WGS sequence"/>
</dbReference>
<name>A0A931IA38_9NOCA</name>
<dbReference type="EMBL" id="JADMLG010000003">
    <property type="protein sequence ID" value="MBH0776655.1"/>
    <property type="molecule type" value="Genomic_DNA"/>
</dbReference>
<evidence type="ECO:0000259" key="2">
    <source>
        <dbReference type="Pfam" id="PF13810"/>
    </source>
</evidence>
<protein>
    <submittedName>
        <fullName evidence="3">DUF4185 domain-containing protein</fullName>
    </submittedName>
</protein>
<evidence type="ECO:0000256" key="1">
    <source>
        <dbReference type="SAM" id="MobiDB-lite"/>
    </source>
</evidence>
<dbReference type="RefSeq" id="WP_196148979.1">
    <property type="nucleotide sequence ID" value="NZ_JADMLG010000003.1"/>
</dbReference>
<dbReference type="AlphaFoldDB" id="A0A931IA38"/>
<feature type="domain" description="DUF4185" evidence="2">
    <location>
        <begin position="14"/>
        <end position="335"/>
    </location>
</feature>
<dbReference type="InterPro" id="IPR025442">
    <property type="entry name" value="DUF4185"/>
</dbReference>
<organism evidence="3 4">
    <name type="scientific">Nocardia bovistercoris</name>
    <dbReference type="NCBI Taxonomy" id="2785916"/>
    <lineage>
        <taxon>Bacteria</taxon>
        <taxon>Bacillati</taxon>
        <taxon>Actinomycetota</taxon>
        <taxon>Actinomycetes</taxon>
        <taxon>Mycobacteriales</taxon>
        <taxon>Nocardiaceae</taxon>
        <taxon>Nocardia</taxon>
    </lineage>
</organism>
<reference evidence="3" key="1">
    <citation type="submission" date="2020-11" db="EMBL/GenBank/DDBJ databases">
        <title>Nocardia NEAU-351.nov., a novel actinomycete isolated from the cow dung.</title>
        <authorList>
            <person name="Zhang X."/>
        </authorList>
    </citation>
    <scope>NUCLEOTIDE SEQUENCE</scope>
    <source>
        <strain evidence="3">NEAU-351</strain>
    </source>
</reference>
<gene>
    <name evidence="3" type="ORF">IT779_10195</name>
</gene>
<keyword evidence="4" id="KW-1185">Reference proteome</keyword>